<feature type="domain" description="DUF2249" evidence="1">
    <location>
        <begin position="8"/>
        <end position="71"/>
    </location>
</feature>
<evidence type="ECO:0000259" key="1">
    <source>
        <dbReference type="Pfam" id="PF10006"/>
    </source>
</evidence>
<reference evidence="3" key="1">
    <citation type="journal article" date="2019" name="Int. J. Syst. Evol. Microbiol.">
        <title>The Global Catalogue of Microorganisms (GCM) 10K type strain sequencing project: providing services to taxonomists for standard genome sequencing and annotation.</title>
        <authorList>
            <consortium name="The Broad Institute Genomics Platform"/>
            <consortium name="The Broad Institute Genome Sequencing Center for Infectious Disease"/>
            <person name="Wu L."/>
            <person name="Ma J."/>
        </authorList>
    </citation>
    <scope>NUCLEOTIDE SEQUENCE [LARGE SCALE GENOMIC DNA]</scope>
    <source>
        <strain evidence="3">JCM 19212</strain>
    </source>
</reference>
<dbReference type="InterPro" id="IPR036868">
    <property type="entry name" value="TusA-like_sf"/>
</dbReference>
<evidence type="ECO:0000313" key="2">
    <source>
        <dbReference type="EMBL" id="GAA5070112.1"/>
    </source>
</evidence>
<proteinExistence type="predicted"/>
<evidence type="ECO:0000313" key="3">
    <source>
        <dbReference type="Proteomes" id="UP001501083"/>
    </source>
</evidence>
<accession>A0ABP9L379</accession>
<organism evidence="2 3">
    <name type="scientific">Lysobacter panacisoli</name>
    <dbReference type="NCBI Taxonomy" id="1255263"/>
    <lineage>
        <taxon>Bacteria</taxon>
        <taxon>Pseudomonadati</taxon>
        <taxon>Pseudomonadota</taxon>
        <taxon>Gammaproteobacteria</taxon>
        <taxon>Lysobacterales</taxon>
        <taxon>Lysobacteraceae</taxon>
        <taxon>Lysobacter</taxon>
    </lineage>
</organism>
<dbReference type="InterPro" id="IPR018720">
    <property type="entry name" value="DUF2249"/>
</dbReference>
<comment type="caution">
    <text evidence="2">The sequence shown here is derived from an EMBL/GenBank/DDBJ whole genome shotgun (WGS) entry which is preliminary data.</text>
</comment>
<sequence length="85" mass="9111">MLMPHTSLDLRELAPPEPMQRILDALAVLPGDACLEAFTPLYPAPLLAMLDADGYAVAVAPADRGYRVRIVRADHASILDGDADV</sequence>
<keyword evidence="3" id="KW-1185">Reference proteome</keyword>
<name>A0ABP9L379_9GAMM</name>
<protein>
    <recommendedName>
        <fullName evidence="1">DUF2249 domain-containing protein</fullName>
    </recommendedName>
</protein>
<dbReference type="Proteomes" id="UP001501083">
    <property type="component" value="Unassembled WGS sequence"/>
</dbReference>
<dbReference type="SUPFAM" id="SSF64307">
    <property type="entry name" value="SirA-like"/>
    <property type="match status" value="1"/>
</dbReference>
<gene>
    <name evidence="2" type="ORF">GCM10025759_07690</name>
</gene>
<dbReference type="EMBL" id="BAABKY010000001">
    <property type="protein sequence ID" value="GAA5070112.1"/>
    <property type="molecule type" value="Genomic_DNA"/>
</dbReference>
<dbReference type="Pfam" id="PF10006">
    <property type="entry name" value="DUF2249"/>
    <property type="match status" value="1"/>
</dbReference>